<gene>
    <name evidence="5" type="ORF">UU65_C0004G0024</name>
</gene>
<dbReference type="GO" id="GO:0005524">
    <property type="term" value="F:ATP binding"/>
    <property type="evidence" value="ECO:0007669"/>
    <property type="project" value="UniProtKB-KW"/>
</dbReference>
<evidence type="ECO:0000256" key="1">
    <source>
        <dbReference type="PIRSR" id="PIRSR640198-1"/>
    </source>
</evidence>
<dbReference type="PROSITE" id="PS51459">
    <property type="entry name" value="FIDO"/>
    <property type="match status" value="1"/>
</dbReference>
<dbReference type="Proteomes" id="UP000033869">
    <property type="component" value="Unassembled WGS sequence"/>
</dbReference>
<dbReference type="SUPFAM" id="SSF140931">
    <property type="entry name" value="Fic-like"/>
    <property type="match status" value="1"/>
</dbReference>
<comment type="caution">
    <text evidence="5">The sequence shown here is derived from an EMBL/GenBank/DDBJ whole genome shotgun (WGS) entry which is preliminary data.</text>
</comment>
<dbReference type="Gene3D" id="1.10.3290.10">
    <property type="entry name" value="Fido-like domain"/>
    <property type="match status" value="1"/>
</dbReference>
<protein>
    <submittedName>
        <fullName evidence="5">Fic family protein</fullName>
    </submittedName>
</protein>
<evidence type="ECO:0000313" key="5">
    <source>
        <dbReference type="EMBL" id="KKS08813.1"/>
    </source>
</evidence>
<dbReference type="Gene3D" id="1.10.10.10">
    <property type="entry name" value="Winged helix-like DNA-binding domain superfamily/Winged helix DNA-binding domain"/>
    <property type="match status" value="1"/>
</dbReference>
<feature type="active site" evidence="1">
    <location>
        <position position="188"/>
    </location>
</feature>
<dbReference type="InterPro" id="IPR036597">
    <property type="entry name" value="Fido-like_dom_sf"/>
</dbReference>
<dbReference type="InterPro" id="IPR003812">
    <property type="entry name" value="Fido"/>
</dbReference>
<dbReference type="PANTHER" id="PTHR13504">
    <property type="entry name" value="FIDO DOMAIN-CONTAINING PROTEIN DDB_G0283145"/>
    <property type="match status" value="1"/>
</dbReference>
<name>A0A0G0Z708_UNCC2</name>
<keyword evidence="2" id="KW-0067">ATP-binding</keyword>
<dbReference type="SUPFAM" id="SSF46785">
    <property type="entry name" value="Winged helix' DNA-binding domain"/>
    <property type="match status" value="1"/>
</dbReference>
<accession>A0A0G0Z708</accession>
<evidence type="ECO:0000313" key="6">
    <source>
        <dbReference type="Proteomes" id="UP000033869"/>
    </source>
</evidence>
<feature type="domain" description="Fido" evidence="4">
    <location>
        <begin position="103"/>
        <end position="258"/>
    </location>
</feature>
<evidence type="ECO:0000259" key="4">
    <source>
        <dbReference type="PROSITE" id="PS51459"/>
    </source>
</evidence>
<organism evidence="5 6">
    <name type="scientific">candidate division CPR2 bacterium GW2011_GWC1_41_48</name>
    <dbReference type="NCBI Taxonomy" id="1618344"/>
    <lineage>
        <taxon>Bacteria</taxon>
        <taxon>Bacteria division CPR2</taxon>
    </lineage>
</organism>
<evidence type="ECO:0000256" key="2">
    <source>
        <dbReference type="PIRSR" id="PIRSR640198-2"/>
    </source>
</evidence>
<dbReference type="InterPro" id="IPR036390">
    <property type="entry name" value="WH_DNA-bd_sf"/>
</dbReference>
<evidence type="ECO:0000256" key="3">
    <source>
        <dbReference type="PIRSR" id="PIRSR640198-3"/>
    </source>
</evidence>
<keyword evidence="2" id="KW-0547">Nucleotide-binding</keyword>
<dbReference type="PANTHER" id="PTHR13504:SF38">
    <property type="entry name" value="FIDO DOMAIN-CONTAINING PROTEIN"/>
    <property type="match status" value="1"/>
</dbReference>
<feature type="site" description="Important for autoinhibition of adenylyltransferase activity" evidence="3">
    <location>
        <position position="55"/>
    </location>
</feature>
<dbReference type="EMBL" id="LCBL01000004">
    <property type="protein sequence ID" value="KKS08813.1"/>
    <property type="molecule type" value="Genomic_DNA"/>
</dbReference>
<dbReference type="AlphaFoldDB" id="A0A0G0Z708"/>
<reference evidence="5 6" key="1">
    <citation type="journal article" date="2015" name="Nature">
        <title>rRNA introns, odd ribosomes, and small enigmatic genomes across a large radiation of phyla.</title>
        <authorList>
            <person name="Brown C.T."/>
            <person name="Hug L.A."/>
            <person name="Thomas B.C."/>
            <person name="Sharon I."/>
            <person name="Castelle C.J."/>
            <person name="Singh A."/>
            <person name="Wilkins M.J."/>
            <person name="Williams K.H."/>
            <person name="Banfield J.F."/>
        </authorList>
    </citation>
    <scope>NUCLEOTIDE SEQUENCE [LARGE SCALE GENOMIC DNA]</scope>
</reference>
<feature type="binding site" evidence="2">
    <location>
        <begin position="192"/>
        <end position="199"/>
    </location>
    <ligand>
        <name>ATP</name>
        <dbReference type="ChEBI" id="CHEBI:30616"/>
    </ligand>
</feature>
<dbReference type="InterPro" id="IPR040198">
    <property type="entry name" value="Fido_containing"/>
</dbReference>
<proteinExistence type="predicted"/>
<dbReference type="Pfam" id="PF02661">
    <property type="entry name" value="Fic"/>
    <property type="match status" value="1"/>
</dbReference>
<dbReference type="InterPro" id="IPR036388">
    <property type="entry name" value="WH-like_DNA-bd_sf"/>
</dbReference>
<sequence>MFNPKFIITPKLLENIKRIGILVADLNNRRFPLVTLEGLERDAREISAYSSTSIEGNPLPLTEVKRIIKNKPLNLRDSEKEVLNYNKALGLLNREIEDHSVNFNLALILRIQRIITNGLISKNNAGKIRQEPVFVNDPRTGRPIYLPPDHQDVPKFLENLIGYVKENEGKLDPLIIAGLFHKQFVIIHPFTDGNGRTARLATKVLLANMGLNTFNLFSFENYYNQNVTRYFQNVGLRGNYYELEDSVDFTQWLEYFTDGIIDEVLRVGKALETKILSPEKSLKPYHQKILQFIEENGYITDKDYAKLTTRAKPTRNQDFNKLIGLGLIERHGKGKATYYKIKVK</sequence>